<dbReference type="InterPro" id="IPR014001">
    <property type="entry name" value="Helicase_ATP-bd"/>
</dbReference>
<dbReference type="GO" id="GO:0005524">
    <property type="term" value="F:ATP binding"/>
    <property type="evidence" value="ECO:0007669"/>
    <property type="project" value="UniProtKB-KW"/>
</dbReference>
<evidence type="ECO:0000313" key="14">
    <source>
        <dbReference type="EMBL" id="KAK7400111.1"/>
    </source>
</evidence>
<evidence type="ECO:0000256" key="9">
    <source>
        <dbReference type="PROSITE-ProRule" id="PRU00552"/>
    </source>
</evidence>
<accession>A0AAN9SM36</accession>
<comment type="caution">
    <text evidence="14">The sequence shown here is derived from an EMBL/GenBank/DDBJ whole genome shotgun (WGS) entry which is preliminary data.</text>
</comment>
<keyword evidence="15" id="KW-1185">Reference proteome</keyword>
<dbReference type="InterPro" id="IPR001650">
    <property type="entry name" value="Helicase_C-like"/>
</dbReference>
<proteinExistence type="inferred from homology"/>
<dbReference type="GO" id="GO:0003724">
    <property type="term" value="F:RNA helicase activity"/>
    <property type="evidence" value="ECO:0007669"/>
    <property type="project" value="UniProtKB-EC"/>
</dbReference>
<feature type="compositionally biased region" description="Gly residues" evidence="10">
    <location>
        <begin position="599"/>
        <end position="612"/>
    </location>
</feature>
<keyword evidence="6" id="KW-0694">RNA-binding</keyword>
<dbReference type="InterPro" id="IPR027417">
    <property type="entry name" value="P-loop_NTPase"/>
</dbReference>
<name>A0AAN9SM36_PSOTE</name>
<evidence type="ECO:0000256" key="4">
    <source>
        <dbReference type="ARBA" id="ARBA00022806"/>
    </source>
</evidence>
<sequence>MRTSWADLAANSAAENAAPDSSANNVGAGSTLAPTRPVYVPPHLRNRQPSAESPAPAYGGPSSGTGSSSGAGNSGSRWAAPRNDYRSGHGGSGGGGGGGRTGGWGNRSGGWDRGREREVNPFGDEDNAEEAFSELENTGINFDAYEDIPVETSGENVPPPVNTFAEIDLGEALNQNIRRCKYVKPTPVQRHAIPISLGGRDLMACAQTGSGKTAAFCFPIISGIMRGQPVQRPPRGVRTVYPLALVLSPTRELSMQIHEEARKFSYQTGVRVVVAYGGAPINQQLRDLERGVDILVATPGRLVDLLERARVSLQMIRYLALDEADRMLDMGFEPQIRKIVEQMDMPPPGVRQTMLFSATFPKEIQRLASDFLSNYIFLAVGRVGSSTDLIIQRVEYVQESDKRSHLMDLLHAQRANGVQGKQALTLVFVETKKGADSLEHWLCLNGFPATTIHGDRSQQERELALRSFKSGNTPILVATDVAARGLDIPHVAHVVNFDLPNDIDDYVHRIGRTGRAGKKGLATAFFNDNNSSLARALADLMQEANQEVPAWLSRYAARSFGGRNRRSGGRFGSRDFRREGSFSRGGSDYYNAGNSSGGGYGGSGGYTGGYGPGVTSAWD</sequence>
<evidence type="ECO:0000256" key="2">
    <source>
        <dbReference type="ARBA" id="ARBA00022741"/>
    </source>
</evidence>
<dbReference type="PROSITE" id="PS51192">
    <property type="entry name" value="HELICASE_ATP_BIND_1"/>
    <property type="match status" value="1"/>
</dbReference>
<dbReference type="AlphaFoldDB" id="A0AAN9SM36"/>
<dbReference type="EMBL" id="JAYMYS010000003">
    <property type="protein sequence ID" value="KAK7400111.1"/>
    <property type="molecule type" value="Genomic_DNA"/>
</dbReference>
<dbReference type="SUPFAM" id="SSF52540">
    <property type="entry name" value="P-loop containing nucleoside triphosphate hydrolases"/>
    <property type="match status" value="1"/>
</dbReference>
<keyword evidence="2" id="KW-0547">Nucleotide-binding</keyword>
<feature type="compositionally biased region" description="Gly residues" evidence="10">
    <location>
        <begin position="88"/>
        <end position="108"/>
    </location>
</feature>
<evidence type="ECO:0000256" key="3">
    <source>
        <dbReference type="ARBA" id="ARBA00022801"/>
    </source>
</evidence>
<evidence type="ECO:0000256" key="1">
    <source>
        <dbReference type="ARBA" id="ARBA00012552"/>
    </source>
</evidence>
<feature type="domain" description="DEAD-box RNA helicase Q" evidence="13">
    <location>
        <begin position="162"/>
        <end position="190"/>
    </location>
</feature>
<keyword evidence="4" id="KW-0347">Helicase</keyword>
<dbReference type="PROSITE" id="PS51195">
    <property type="entry name" value="Q_MOTIF"/>
    <property type="match status" value="1"/>
</dbReference>
<evidence type="ECO:0000259" key="11">
    <source>
        <dbReference type="PROSITE" id="PS51192"/>
    </source>
</evidence>
<dbReference type="FunFam" id="3.40.50.300:FF:000397">
    <property type="entry name" value="Probable ATP-dependent RNA helicase DDX4"/>
    <property type="match status" value="1"/>
</dbReference>
<evidence type="ECO:0000256" key="8">
    <source>
        <dbReference type="ARBA" id="ARBA00047984"/>
    </source>
</evidence>
<dbReference type="InterPro" id="IPR044763">
    <property type="entry name" value="Ded1/Dbp1_DEADc"/>
</dbReference>
<keyword evidence="5" id="KW-0067">ATP-binding</keyword>
<reference evidence="14 15" key="1">
    <citation type="submission" date="2024-01" db="EMBL/GenBank/DDBJ databases">
        <title>The genomes of 5 underutilized Papilionoideae crops provide insights into root nodulation and disease resistanc.</title>
        <authorList>
            <person name="Jiang F."/>
        </authorList>
    </citation>
    <scope>NUCLEOTIDE SEQUENCE [LARGE SCALE GENOMIC DNA]</scope>
    <source>
        <strain evidence="14">DUOXIRENSHENG_FW03</strain>
        <tissue evidence="14">Leaves</tissue>
    </source>
</reference>
<comment type="similarity">
    <text evidence="7">Belongs to the DEAD box helicase family. DDX3/DED1 subfamily.</text>
</comment>
<dbReference type="CDD" id="cd18787">
    <property type="entry name" value="SF2_C_DEAD"/>
    <property type="match status" value="1"/>
</dbReference>
<dbReference type="SMART" id="SM00487">
    <property type="entry name" value="DEXDc"/>
    <property type="match status" value="1"/>
</dbReference>
<protein>
    <recommendedName>
        <fullName evidence="1">RNA helicase</fullName>
        <ecNumber evidence="1">3.6.4.13</ecNumber>
    </recommendedName>
</protein>
<dbReference type="Pfam" id="PF00271">
    <property type="entry name" value="Helicase_C"/>
    <property type="match status" value="1"/>
</dbReference>
<dbReference type="Pfam" id="PF00270">
    <property type="entry name" value="DEAD"/>
    <property type="match status" value="1"/>
</dbReference>
<dbReference type="FunFam" id="3.40.50.300:FF:000008">
    <property type="entry name" value="ATP-dependent RNA helicase RhlB"/>
    <property type="match status" value="1"/>
</dbReference>
<keyword evidence="3" id="KW-0378">Hydrolase</keyword>
<feature type="region of interest" description="Disordered" evidence="10">
    <location>
        <begin position="599"/>
        <end position="619"/>
    </location>
</feature>
<feature type="domain" description="Helicase ATP-binding" evidence="11">
    <location>
        <begin position="193"/>
        <end position="378"/>
    </location>
</feature>
<dbReference type="Proteomes" id="UP001386955">
    <property type="component" value="Unassembled WGS sequence"/>
</dbReference>
<feature type="compositionally biased region" description="Low complexity" evidence="10">
    <location>
        <begin position="1"/>
        <end position="25"/>
    </location>
</feature>
<feature type="compositionally biased region" description="Gly residues" evidence="10">
    <location>
        <begin position="61"/>
        <end position="73"/>
    </location>
</feature>
<gene>
    <name evidence="14" type="ORF">VNO78_11311</name>
</gene>
<feature type="short sequence motif" description="Q motif" evidence="9">
    <location>
        <begin position="162"/>
        <end position="190"/>
    </location>
</feature>
<feature type="compositionally biased region" description="Low complexity" evidence="10">
    <location>
        <begin position="49"/>
        <end position="60"/>
    </location>
</feature>
<feature type="domain" description="Helicase C-terminal" evidence="12">
    <location>
        <begin position="389"/>
        <end position="556"/>
    </location>
</feature>
<dbReference type="GO" id="GO:0016787">
    <property type="term" value="F:hydrolase activity"/>
    <property type="evidence" value="ECO:0007669"/>
    <property type="project" value="UniProtKB-KW"/>
</dbReference>
<dbReference type="InterPro" id="IPR014014">
    <property type="entry name" value="RNA_helicase_DEAD_Q_motif"/>
</dbReference>
<dbReference type="SMART" id="SM00490">
    <property type="entry name" value="HELICc"/>
    <property type="match status" value="1"/>
</dbReference>
<dbReference type="EC" id="3.6.4.13" evidence="1"/>
<dbReference type="PANTHER" id="PTHR47958">
    <property type="entry name" value="ATP-DEPENDENT RNA HELICASE DBP3"/>
    <property type="match status" value="1"/>
</dbReference>
<evidence type="ECO:0000313" key="15">
    <source>
        <dbReference type="Proteomes" id="UP001386955"/>
    </source>
</evidence>
<comment type="catalytic activity">
    <reaction evidence="8">
        <text>ATP + H2O = ADP + phosphate + H(+)</text>
        <dbReference type="Rhea" id="RHEA:13065"/>
        <dbReference type="ChEBI" id="CHEBI:15377"/>
        <dbReference type="ChEBI" id="CHEBI:15378"/>
        <dbReference type="ChEBI" id="CHEBI:30616"/>
        <dbReference type="ChEBI" id="CHEBI:43474"/>
        <dbReference type="ChEBI" id="CHEBI:456216"/>
        <dbReference type="EC" id="3.6.4.13"/>
    </reaction>
</comment>
<feature type="region of interest" description="Disordered" evidence="10">
    <location>
        <begin position="1"/>
        <end position="124"/>
    </location>
</feature>
<dbReference type="Gene3D" id="3.40.50.300">
    <property type="entry name" value="P-loop containing nucleotide triphosphate hydrolases"/>
    <property type="match status" value="2"/>
</dbReference>
<evidence type="ECO:0000256" key="7">
    <source>
        <dbReference type="ARBA" id="ARBA00024358"/>
    </source>
</evidence>
<evidence type="ECO:0000256" key="5">
    <source>
        <dbReference type="ARBA" id="ARBA00022840"/>
    </source>
</evidence>
<dbReference type="PROSITE" id="PS51194">
    <property type="entry name" value="HELICASE_CTER"/>
    <property type="match status" value="1"/>
</dbReference>
<evidence type="ECO:0000259" key="13">
    <source>
        <dbReference type="PROSITE" id="PS51195"/>
    </source>
</evidence>
<dbReference type="InterPro" id="IPR011545">
    <property type="entry name" value="DEAD/DEAH_box_helicase_dom"/>
</dbReference>
<dbReference type="CDD" id="cd17967">
    <property type="entry name" value="DEADc_DDX3_DDX4"/>
    <property type="match status" value="1"/>
</dbReference>
<evidence type="ECO:0000256" key="10">
    <source>
        <dbReference type="SAM" id="MobiDB-lite"/>
    </source>
</evidence>
<organism evidence="14 15">
    <name type="scientific">Psophocarpus tetragonolobus</name>
    <name type="common">Winged bean</name>
    <name type="synonym">Dolichos tetragonolobus</name>
    <dbReference type="NCBI Taxonomy" id="3891"/>
    <lineage>
        <taxon>Eukaryota</taxon>
        <taxon>Viridiplantae</taxon>
        <taxon>Streptophyta</taxon>
        <taxon>Embryophyta</taxon>
        <taxon>Tracheophyta</taxon>
        <taxon>Spermatophyta</taxon>
        <taxon>Magnoliopsida</taxon>
        <taxon>eudicotyledons</taxon>
        <taxon>Gunneridae</taxon>
        <taxon>Pentapetalae</taxon>
        <taxon>rosids</taxon>
        <taxon>fabids</taxon>
        <taxon>Fabales</taxon>
        <taxon>Fabaceae</taxon>
        <taxon>Papilionoideae</taxon>
        <taxon>50 kb inversion clade</taxon>
        <taxon>NPAAA clade</taxon>
        <taxon>indigoferoid/millettioid clade</taxon>
        <taxon>Phaseoleae</taxon>
        <taxon>Psophocarpus</taxon>
    </lineage>
</organism>
<evidence type="ECO:0000256" key="6">
    <source>
        <dbReference type="ARBA" id="ARBA00022884"/>
    </source>
</evidence>
<dbReference type="GO" id="GO:0003723">
    <property type="term" value="F:RNA binding"/>
    <property type="evidence" value="ECO:0007669"/>
    <property type="project" value="UniProtKB-KW"/>
</dbReference>
<feature type="compositionally biased region" description="Basic and acidic residues" evidence="10">
    <location>
        <begin position="110"/>
        <end position="119"/>
    </location>
</feature>
<evidence type="ECO:0000259" key="12">
    <source>
        <dbReference type="PROSITE" id="PS51194"/>
    </source>
</evidence>